<dbReference type="Proteomes" id="UP000613266">
    <property type="component" value="Unassembled WGS sequence"/>
</dbReference>
<sequence>MRPRPSWPEGEPTMLMDRIALPVATPSRRRFLTLTVGGLTGLALAPGLALAQAGAPKPKPGQAPTEQPPAFVHIAPDGKTTILCNRMDMGQGIETALAMICAEELDADWAQVHTGFGDQKPHYVDPAMGMHLTGGSNSIKNSYAQYRELGARARAMLLAAAAQQWQQPVASLRTEAGRVIGNGRSAGYGELFAAAMQQPVPEAVGLKDPKDFRLIGKPTGLKVSRAKSSGTQTYGMDIRLPGMKTAVIQRPPVFNGKVAGFDPAPALAVPGVRAVFKVALDRGGEGVAVVADGYWPASQGRQALKIDWNLAGLERPDTERMRKDYLAMAQQEGKLVPDPHFRKELPAADKSAKRIVAEFVFPYLNHAQMEPLACTVDLQPDACQLYYASQMPGVDAGAVAQLTGLPYGKVQIHVQMAGGGFGRRATPSAEFVREAVAVAQGLAAAGQRAPVKVVWSREDDMKSGYYRPFTVHRAEIGFDAQGQVQAWHHRIVSQSIVSGSPFEPFMVKDGVDATTPEGMGEPYQVPMRLSVHHPKQNVPVLWWRSVGSTHTAYVMETLIDEIAMTTKQDPVAYRLKMMAPEAKRTRAALELAVEKSGYGKRKLPAGQAWGVAVHASFNSVVAYVVVASLEGKGKNRRPRLHEVHAGVHCNLCVNPRTVEAQVQGAALMALGTTMPTHRITLKDGVVEQGNFHEVAMPRITDTPKVLAVHIVPSQEPPTGMGEPGLPPLAPALANAVARLTGQRQRELPFRFA</sequence>
<dbReference type="SUPFAM" id="SSF56003">
    <property type="entry name" value="Molybdenum cofactor-binding domain"/>
    <property type="match status" value="2"/>
</dbReference>
<dbReference type="InterPro" id="IPR012368">
    <property type="entry name" value="OxRdtase_Mopterin-bd_su_IorB"/>
</dbReference>
<dbReference type="PIRSF" id="PIRSF036389">
    <property type="entry name" value="IOR_B"/>
    <property type="match status" value="1"/>
</dbReference>
<dbReference type="EMBL" id="JAEDAK010000008">
    <property type="protein sequence ID" value="MBH9577758.1"/>
    <property type="molecule type" value="Genomic_DNA"/>
</dbReference>
<dbReference type="PANTHER" id="PTHR47495">
    <property type="entry name" value="ALDEHYDE DEHYDROGENASE"/>
    <property type="match status" value="1"/>
</dbReference>
<feature type="domain" description="Aldehyde oxidase/xanthine dehydrogenase a/b hammerhead" evidence="1">
    <location>
        <begin position="229"/>
        <end position="312"/>
    </location>
</feature>
<keyword evidence="3" id="KW-1185">Reference proteome</keyword>
<accession>A0A931NHH5</accession>
<dbReference type="InterPro" id="IPR006311">
    <property type="entry name" value="TAT_signal"/>
</dbReference>
<dbReference type="Gene3D" id="3.30.365.10">
    <property type="entry name" value="Aldehyde oxidase/xanthine dehydrogenase, molybdopterin binding domain"/>
    <property type="match status" value="4"/>
</dbReference>
<dbReference type="GO" id="GO:0016491">
    <property type="term" value="F:oxidoreductase activity"/>
    <property type="evidence" value="ECO:0007669"/>
    <property type="project" value="InterPro"/>
</dbReference>
<evidence type="ECO:0000313" key="3">
    <source>
        <dbReference type="Proteomes" id="UP000613266"/>
    </source>
</evidence>
<comment type="caution">
    <text evidence="2">The sequence shown here is derived from an EMBL/GenBank/DDBJ whole genome shotgun (WGS) entry which is preliminary data.</text>
</comment>
<protein>
    <submittedName>
        <fullName evidence="2">Xanthine dehydrogenase family protein molybdopterin-binding subunit</fullName>
    </submittedName>
</protein>
<dbReference type="InterPro" id="IPR037165">
    <property type="entry name" value="AldOxase/xan_DH_Mopterin-bd_sf"/>
</dbReference>
<dbReference type="PANTHER" id="PTHR47495:SF2">
    <property type="entry name" value="ALDEHYDE DEHYDROGENASE"/>
    <property type="match status" value="1"/>
</dbReference>
<dbReference type="InterPro" id="IPR052516">
    <property type="entry name" value="N-heterocyclic_Hydroxylase"/>
</dbReference>
<dbReference type="InterPro" id="IPR000674">
    <property type="entry name" value="Ald_Oxase/Xan_DH_a/b"/>
</dbReference>
<dbReference type="InterPro" id="IPR008274">
    <property type="entry name" value="AldOxase/xan_DH_MoCoBD1"/>
</dbReference>
<reference evidence="2" key="1">
    <citation type="submission" date="2020-12" db="EMBL/GenBank/DDBJ databases">
        <title>The genome sequence of Inhella sp. 1Y17.</title>
        <authorList>
            <person name="Liu Y."/>
        </authorList>
    </citation>
    <scope>NUCLEOTIDE SEQUENCE</scope>
    <source>
        <strain evidence="2">1Y17</strain>
    </source>
</reference>
<evidence type="ECO:0000259" key="1">
    <source>
        <dbReference type="SMART" id="SM01008"/>
    </source>
</evidence>
<organism evidence="2 3">
    <name type="scientific">Inhella proteolytica</name>
    <dbReference type="NCBI Taxonomy" id="2795029"/>
    <lineage>
        <taxon>Bacteria</taxon>
        <taxon>Pseudomonadati</taxon>
        <taxon>Pseudomonadota</taxon>
        <taxon>Betaproteobacteria</taxon>
        <taxon>Burkholderiales</taxon>
        <taxon>Sphaerotilaceae</taxon>
        <taxon>Inhella</taxon>
    </lineage>
</organism>
<evidence type="ECO:0000313" key="2">
    <source>
        <dbReference type="EMBL" id="MBH9577758.1"/>
    </source>
</evidence>
<proteinExistence type="predicted"/>
<dbReference type="Gene3D" id="3.90.1170.50">
    <property type="entry name" value="Aldehyde oxidase/xanthine dehydrogenase, a/b hammerhead"/>
    <property type="match status" value="1"/>
</dbReference>
<name>A0A931NHH5_9BURK</name>
<dbReference type="PROSITE" id="PS51318">
    <property type="entry name" value="TAT"/>
    <property type="match status" value="1"/>
</dbReference>
<dbReference type="Pfam" id="PF20256">
    <property type="entry name" value="MoCoBD_2"/>
    <property type="match status" value="1"/>
</dbReference>
<dbReference type="Pfam" id="PF02738">
    <property type="entry name" value="MoCoBD_1"/>
    <property type="match status" value="1"/>
</dbReference>
<dbReference type="InterPro" id="IPR046867">
    <property type="entry name" value="AldOxase/xan_DH_MoCoBD2"/>
</dbReference>
<gene>
    <name evidence="2" type="ORF">I7X39_12680</name>
</gene>
<dbReference type="AlphaFoldDB" id="A0A931NHH5"/>
<dbReference type="SMART" id="SM01008">
    <property type="entry name" value="Ald_Xan_dh_C"/>
    <property type="match status" value="1"/>
</dbReference>